<dbReference type="Gene3D" id="1.25.10.10">
    <property type="entry name" value="Leucine-rich Repeat Variant"/>
    <property type="match status" value="1"/>
</dbReference>
<dbReference type="EMBL" id="JAAAJB010000106">
    <property type="protein sequence ID" value="KAG0265874.1"/>
    <property type="molecule type" value="Genomic_DNA"/>
</dbReference>
<sequence>MDDIERLLAEFYGATASNDHKRAIEAQLEAFNPTLNECQHMIVAARSDYMAFYGFSKLQRAIDAGWMGMDHQQQAAIRSFLLQYLQEHYDADPGEAAKAGRRTRPMFVLNKAIQALSDIAQLDGPERFPELLPEIHKLIQSKEKQGVVLGWALLDAVLQDFMAMCPNAGTQSTTGSRRLGMSQQRKQIWATVKPLVPGILSTILQHLDSCYDRILITPLATDAPAPSPVDHTTWGQQNGGAGRSFNNTPAMNMASPGSFNGARAVPGSMGSSFASSQHPGDSIFGQLSERRGTVTSIHSDYEGPGSLGKSPTAALRKSLSSFLAPGNQLSELSSMLHGSPNNSNNNIHGLMGPPPRQRTASITELGRMAMRRGSTTYGLPGQQLSESRRASSSTGAESFFVNGNRMDAHTRTTCQFALQSLATILSCPVLDAQQIGASGAINTILKYATLHQSKTVDLAILALRCLNDLVARPGFLATNQEAMMGAVKLMVELVRYFNGTKDGDGIDDVDEGYLQMFMHFVSLFCVLDHLERAERFMGVPLPDFLYSFARLTLEKVSVDNMKLCMQVWESLLDSILESLTETPLPLPANHSLRRLQEPLMFFMKALVDRFYEMKGAIQAEEIFLSYEIEEEDLDDMSQLMETFVGQMGQLFLQEVIECLHPLLAQQLDRLGHQELDECKTLPVTLAILAKVAFNFAGNFEQTKEFTFQLLVELIKKTRLAFDARQAVMMGGVSRPGKDAVELTTNVTLAFIDTLAAFFPWLHELWKSEAGKGEGAGRRMAQDIYLELLRLLVQLFHALVPPTLLGVGGGSGGTSGDAGGIGQARTNSSILGPVSTSLSAADSKLLRAVGGCIHALTLHIKIPAQGLLPPLPDALLDDASVAAAHPSTGCFWDIPSVREMISYLSRILMSSNTQAAMHFMVPDEEASNDSEKESKSPESDEDVMLGTLFRALSNGIVLSPLSRPDQKLAASQAFGNLIAPVIYPLQSVLQEARMTAQTSHLANTEIKERIRRSLYIMTTLVLSVEEASSTARIIVAEGLKSGLPFVQELFDAYQDDQALTLSMLAFFKTVIKSLAHQVGSSYCIGVGNILIDRMTAPPFLDQIFGHIQPPMGTPPMSVRAKQEKGMEQIHETLAILQSLLERPGRDYEALLPNAVQFLLINVGPRLLTVSKSPQASDGISAAAAAATAINTTNANGGADSSTHSAPGVHEVLLRFYATLQSLLDHHYVSFFSRTGNNLLSSILEKRQQEQQHEMASNGSDSGGGLKEQSLMALDLCMNFIVQGLQRPEPDLVRRVIEVLTYLNDSSPSRLFGRQEFQGRYRTVILQVLLSLVTLRPGQGADAVATVGSHAVAGNLSASSSSSSHSSSTTTVASTSSSSGSQELLRDEIALLMHKVATAEPAWEEMVHGSVLLQQLITQVCASLPPSSHEVVASSVSIQETLWRSLVALCDSTQCSQGLEDFAYDLKLIIQQTG</sequence>
<dbReference type="SUPFAM" id="SSF48371">
    <property type="entry name" value="ARM repeat"/>
    <property type="match status" value="1"/>
</dbReference>
<name>A0A9P6QDB2_9FUNG</name>
<evidence type="ECO:0000256" key="6">
    <source>
        <dbReference type="ARBA" id="ARBA00022927"/>
    </source>
</evidence>
<dbReference type="OrthoDB" id="10261013at2759"/>
<feature type="region of interest" description="Disordered" evidence="8">
    <location>
        <begin position="1356"/>
        <end position="1377"/>
    </location>
</feature>
<keyword evidence="7" id="KW-0539">Nucleus</keyword>
<keyword evidence="10" id="KW-1185">Reference proteome</keyword>
<dbReference type="InterPro" id="IPR016024">
    <property type="entry name" value="ARM-type_fold"/>
</dbReference>
<dbReference type="GO" id="GO:0006611">
    <property type="term" value="P:protein export from nucleus"/>
    <property type="evidence" value="ECO:0007669"/>
    <property type="project" value="InterPro"/>
</dbReference>
<dbReference type="GO" id="GO:0005049">
    <property type="term" value="F:nuclear export signal receptor activity"/>
    <property type="evidence" value="ECO:0007669"/>
    <property type="project" value="InterPro"/>
</dbReference>
<dbReference type="PANTHER" id="PTHR21452:SF4">
    <property type="entry name" value="EXPORTIN-6"/>
    <property type="match status" value="1"/>
</dbReference>
<comment type="caution">
    <text evidence="9">The sequence shown here is derived from an EMBL/GenBank/DDBJ whole genome shotgun (WGS) entry which is preliminary data.</text>
</comment>
<gene>
    <name evidence="9" type="primary">XPO6</name>
    <name evidence="9" type="ORF">DFQ27_000325</name>
</gene>
<proteinExistence type="inferred from homology"/>
<keyword evidence="6" id="KW-0653">Protein transport</keyword>
<evidence type="ECO:0000313" key="10">
    <source>
        <dbReference type="Proteomes" id="UP000807716"/>
    </source>
</evidence>
<evidence type="ECO:0000256" key="5">
    <source>
        <dbReference type="ARBA" id="ARBA00022490"/>
    </source>
</evidence>
<keyword evidence="4" id="KW-0813">Transport</keyword>
<keyword evidence="5" id="KW-0963">Cytoplasm</keyword>
<accession>A0A9P6QDB2</accession>
<evidence type="ECO:0000256" key="8">
    <source>
        <dbReference type="SAM" id="MobiDB-lite"/>
    </source>
</evidence>
<evidence type="ECO:0000256" key="3">
    <source>
        <dbReference type="ARBA" id="ARBA00009466"/>
    </source>
</evidence>
<dbReference type="InterPro" id="IPR011989">
    <property type="entry name" value="ARM-like"/>
</dbReference>
<dbReference type="GO" id="GO:0005634">
    <property type="term" value="C:nucleus"/>
    <property type="evidence" value="ECO:0007669"/>
    <property type="project" value="UniProtKB-SubCell"/>
</dbReference>
<evidence type="ECO:0000256" key="2">
    <source>
        <dbReference type="ARBA" id="ARBA00004496"/>
    </source>
</evidence>
<evidence type="ECO:0000256" key="1">
    <source>
        <dbReference type="ARBA" id="ARBA00004123"/>
    </source>
</evidence>
<evidence type="ECO:0000256" key="4">
    <source>
        <dbReference type="ARBA" id="ARBA00022448"/>
    </source>
</evidence>
<evidence type="ECO:0000313" key="9">
    <source>
        <dbReference type="EMBL" id="KAG0265874.1"/>
    </source>
</evidence>
<comment type="similarity">
    <text evidence="3">Belongs to the exportin family.</text>
</comment>
<dbReference type="GO" id="GO:0005737">
    <property type="term" value="C:cytoplasm"/>
    <property type="evidence" value="ECO:0007669"/>
    <property type="project" value="UniProtKB-SubCell"/>
</dbReference>
<reference evidence="9" key="1">
    <citation type="journal article" date="2020" name="Fungal Divers.">
        <title>Resolving the Mortierellaceae phylogeny through synthesis of multi-gene phylogenetics and phylogenomics.</title>
        <authorList>
            <person name="Vandepol N."/>
            <person name="Liber J."/>
            <person name="Desiro A."/>
            <person name="Na H."/>
            <person name="Kennedy M."/>
            <person name="Barry K."/>
            <person name="Grigoriev I.V."/>
            <person name="Miller A.N."/>
            <person name="O'Donnell K."/>
            <person name="Stajich J.E."/>
            <person name="Bonito G."/>
        </authorList>
    </citation>
    <scope>NUCLEOTIDE SEQUENCE</scope>
    <source>
        <strain evidence="9">BC1065</strain>
    </source>
</reference>
<dbReference type="PANTHER" id="PTHR21452">
    <property type="entry name" value="EXPORTIN-6"/>
    <property type="match status" value="1"/>
</dbReference>
<organism evidence="9 10">
    <name type="scientific">Actinomortierella ambigua</name>
    <dbReference type="NCBI Taxonomy" id="1343610"/>
    <lineage>
        <taxon>Eukaryota</taxon>
        <taxon>Fungi</taxon>
        <taxon>Fungi incertae sedis</taxon>
        <taxon>Mucoromycota</taxon>
        <taxon>Mortierellomycotina</taxon>
        <taxon>Mortierellomycetes</taxon>
        <taxon>Mortierellales</taxon>
        <taxon>Mortierellaceae</taxon>
        <taxon>Actinomortierella</taxon>
    </lineage>
</organism>
<dbReference type="InterPro" id="IPR040016">
    <property type="entry name" value="XPO6"/>
</dbReference>
<evidence type="ECO:0000256" key="7">
    <source>
        <dbReference type="ARBA" id="ARBA00023242"/>
    </source>
</evidence>
<dbReference type="Proteomes" id="UP000807716">
    <property type="component" value="Unassembled WGS sequence"/>
</dbReference>
<protein>
    <submittedName>
        <fullName evidence="9">Exportin-6</fullName>
    </submittedName>
</protein>
<comment type="subcellular location">
    <subcellularLocation>
        <location evidence="2">Cytoplasm</location>
    </subcellularLocation>
    <subcellularLocation>
        <location evidence="1">Nucleus</location>
    </subcellularLocation>
</comment>